<name>A0A1A9EZP3_9GAMM</name>
<dbReference type="KEGG" id="mars:A8C75_11240"/>
<dbReference type="AlphaFoldDB" id="A0A1A9EZP3"/>
<dbReference type="InterPro" id="IPR029055">
    <property type="entry name" value="Ntn_hydrolases_N"/>
</dbReference>
<dbReference type="OrthoDB" id="9790012at2"/>
<organism evidence="1 2">
    <name type="scientific">Marinobacterium aestuarii</name>
    <dbReference type="NCBI Taxonomy" id="1821621"/>
    <lineage>
        <taxon>Bacteria</taxon>
        <taxon>Pseudomonadati</taxon>
        <taxon>Pseudomonadota</taxon>
        <taxon>Gammaproteobacteria</taxon>
        <taxon>Oceanospirillales</taxon>
        <taxon>Oceanospirillaceae</taxon>
        <taxon>Marinobacterium</taxon>
    </lineage>
</organism>
<dbReference type="Pfam" id="PF06267">
    <property type="entry name" value="DUF1028"/>
    <property type="match status" value="1"/>
</dbReference>
<sequence>MTFSVAGYCPDTGMLGCAITSSSICVTSRCAWVASGTGVALTQNVTNPALGSLGLELLREGLSPEEILKAQAQADTDIEWRQLGVLNARGDTATFSGARALGIHATAQGQHCLAMGNLLANDAVPQAMVRTFESSRGHLAERLLQALEAGLAAGGEMGPVYSAGLKVSAEPSWPVVDLRADWHGTPIAELRTLWTLYEPQMQAYITRASNPSDAESFGVPGDE</sequence>
<keyword evidence="2" id="KW-1185">Reference proteome</keyword>
<dbReference type="EMBL" id="CP015839">
    <property type="protein sequence ID" value="ANG62999.1"/>
    <property type="molecule type" value="Genomic_DNA"/>
</dbReference>
<dbReference type="PANTHER" id="PTHR39328:SF1">
    <property type="entry name" value="BLL2871 PROTEIN"/>
    <property type="match status" value="1"/>
</dbReference>
<proteinExistence type="predicted"/>
<dbReference type="Proteomes" id="UP000078070">
    <property type="component" value="Chromosome"/>
</dbReference>
<dbReference type="Gene3D" id="3.60.20.10">
    <property type="entry name" value="Glutamine Phosphoribosylpyrophosphate, subunit 1, domain 1"/>
    <property type="match status" value="1"/>
</dbReference>
<dbReference type="InterPro" id="IPR010430">
    <property type="entry name" value="DUF1028"/>
</dbReference>
<dbReference type="SUPFAM" id="SSF56235">
    <property type="entry name" value="N-terminal nucleophile aminohydrolases (Ntn hydrolases)"/>
    <property type="match status" value="1"/>
</dbReference>
<reference evidence="1 2" key="2">
    <citation type="journal article" date="2018" name="Int. J. Syst. Evol. Microbiol.">
        <title>Marinobacterium aestuarii sp. nov., a benzene-degrading marine bacterium isolated from estuary sediment.</title>
        <authorList>
            <person name="Bae S.S."/>
            <person name="Jung J."/>
            <person name="Chung D."/>
            <person name="Baek K."/>
        </authorList>
    </citation>
    <scope>NUCLEOTIDE SEQUENCE [LARGE SCALE GENOMIC DNA]</scope>
    <source>
        <strain evidence="1 2">ST58-10</strain>
    </source>
</reference>
<reference evidence="2" key="1">
    <citation type="submission" date="2016-05" db="EMBL/GenBank/DDBJ databases">
        <authorList>
            <person name="Baek K."/>
            <person name="Yang S.-J."/>
        </authorList>
    </citation>
    <scope>NUCLEOTIDE SEQUENCE [LARGE SCALE GENOMIC DNA]</scope>
    <source>
        <strain evidence="2">ST58-10</strain>
    </source>
</reference>
<dbReference type="PANTHER" id="PTHR39328">
    <property type="entry name" value="BLL2871 PROTEIN"/>
    <property type="match status" value="1"/>
</dbReference>
<dbReference type="RefSeq" id="WP_067382115.1">
    <property type="nucleotide sequence ID" value="NZ_CP015839.1"/>
</dbReference>
<evidence type="ECO:0000313" key="1">
    <source>
        <dbReference type="EMBL" id="ANG62999.1"/>
    </source>
</evidence>
<protein>
    <submittedName>
        <fullName evidence="1">Fimbrial assembly protein FimA</fullName>
    </submittedName>
</protein>
<accession>A0A1A9EZP3</accession>
<evidence type="ECO:0000313" key="2">
    <source>
        <dbReference type="Proteomes" id="UP000078070"/>
    </source>
</evidence>
<dbReference type="STRING" id="1821621.A8C75_11240"/>
<gene>
    <name evidence="1" type="ORF">A8C75_11240</name>
</gene>